<dbReference type="PANTHER" id="PTHR45964:SF8">
    <property type="entry name" value="SIALATE:O-SULFOTRANSFERASE 1"/>
    <property type="match status" value="1"/>
</dbReference>
<name>A0A8J4X2U5_CLAMG</name>
<keyword evidence="3" id="KW-1133">Transmembrane helix</keyword>
<proteinExistence type="predicted"/>
<feature type="domain" description="WSC" evidence="4">
    <location>
        <begin position="137"/>
        <end position="229"/>
    </location>
</feature>
<organism evidence="5 6">
    <name type="scientific">Clarias magur</name>
    <name type="common">Asian catfish</name>
    <name type="synonym">Macropteronotus magur</name>
    <dbReference type="NCBI Taxonomy" id="1594786"/>
    <lineage>
        <taxon>Eukaryota</taxon>
        <taxon>Metazoa</taxon>
        <taxon>Chordata</taxon>
        <taxon>Craniata</taxon>
        <taxon>Vertebrata</taxon>
        <taxon>Euteleostomi</taxon>
        <taxon>Actinopterygii</taxon>
        <taxon>Neopterygii</taxon>
        <taxon>Teleostei</taxon>
        <taxon>Ostariophysi</taxon>
        <taxon>Siluriformes</taxon>
        <taxon>Clariidae</taxon>
        <taxon>Clarias</taxon>
    </lineage>
</organism>
<feature type="compositionally biased region" description="Polar residues" evidence="2">
    <location>
        <begin position="78"/>
        <end position="89"/>
    </location>
</feature>
<reference evidence="5" key="1">
    <citation type="submission" date="2020-07" db="EMBL/GenBank/DDBJ databases">
        <title>Clarias magur genome sequencing, assembly and annotation.</title>
        <authorList>
            <person name="Kushwaha B."/>
            <person name="Kumar R."/>
            <person name="Das P."/>
            <person name="Joshi C.G."/>
            <person name="Kumar D."/>
            <person name="Nagpure N.S."/>
            <person name="Pandey M."/>
            <person name="Agarwal S."/>
            <person name="Srivastava S."/>
            <person name="Singh M."/>
            <person name="Sahoo L."/>
            <person name="Jayasankar P."/>
            <person name="Meher P.K."/>
            <person name="Koringa P.G."/>
            <person name="Iquebal M.A."/>
            <person name="Das S.P."/>
            <person name="Bit A."/>
            <person name="Patnaik S."/>
            <person name="Patel N."/>
            <person name="Shah T.M."/>
            <person name="Hinsu A."/>
            <person name="Jena J.K."/>
        </authorList>
    </citation>
    <scope>NUCLEOTIDE SEQUENCE</scope>
    <source>
        <strain evidence="5">CIFAMagur01</strain>
        <tissue evidence="5">Testis</tissue>
    </source>
</reference>
<dbReference type="AlphaFoldDB" id="A0A8J4X2U5"/>
<dbReference type="OrthoDB" id="5985073at2759"/>
<evidence type="ECO:0000313" key="6">
    <source>
        <dbReference type="Proteomes" id="UP000727407"/>
    </source>
</evidence>
<dbReference type="InterPro" id="IPR051589">
    <property type="entry name" value="Sialate-O-sulfotransferase"/>
</dbReference>
<feature type="non-terminal residue" evidence="5">
    <location>
        <position position="1"/>
    </location>
</feature>
<dbReference type="InterPro" id="IPR002889">
    <property type="entry name" value="WSC_carb-bd"/>
</dbReference>
<keyword evidence="1" id="KW-0677">Repeat</keyword>
<feature type="region of interest" description="Disordered" evidence="2">
    <location>
        <begin position="74"/>
        <end position="94"/>
    </location>
</feature>
<dbReference type="EMBL" id="QNUK01000091">
    <property type="protein sequence ID" value="KAF5902402.1"/>
    <property type="molecule type" value="Genomic_DNA"/>
</dbReference>
<feature type="transmembrane region" description="Helical" evidence="3">
    <location>
        <begin position="17"/>
        <end position="35"/>
    </location>
</feature>
<comment type="caution">
    <text evidence="5">The sequence shown here is derived from an EMBL/GenBank/DDBJ whole genome shotgun (WGS) entry which is preliminary data.</text>
</comment>
<gene>
    <name evidence="5" type="primary">wscd1b</name>
    <name evidence="5" type="ORF">DAT39_007897</name>
</gene>
<evidence type="ECO:0000259" key="4">
    <source>
        <dbReference type="PROSITE" id="PS51212"/>
    </source>
</evidence>
<protein>
    <submittedName>
        <fullName evidence="5">WSC domain-containing protein 1-like</fullName>
    </submittedName>
</protein>
<sequence>MAKTFYRLQRFLRQAQLLFLFLGVAYIMAGSVLLLQHSNVALFQKGAYPPSSLASVPLPPRSLEAPSVGWHHRRPGSTIIQDAENNPDLSGSRADRERFVSRNVKIRHLRRHWIQGRGTDLENSTERNPSNKDTRHKGTYIGCFINDDKQRALGGTVLYDFRKMTSSLCQDTCWESGYRFAGLEYGTECHCGNRISAPQARSEDCNLNCRAERDSLCGGVARLSIYKVETGLPGHRRYRNVHHHGCFHIMNISAGFQLHAGEQNMTSQLCVETCTDQELPLAVLRGRDCLCGHTSTFLLMQKNVNGQLCGRSKATNHTSDADYIQVYSTPVL</sequence>
<evidence type="ECO:0000313" key="5">
    <source>
        <dbReference type="EMBL" id="KAF5902402.1"/>
    </source>
</evidence>
<dbReference type="Pfam" id="PF01822">
    <property type="entry name" value="WSC"/>
    <property type="match status" value="1"/>
</dbReference>
<evidence type="ECO:0000256" key="3">
    <source>
        <dbReference type="SAM" id="Phobius"/>
    </source>
</evidence>
<accession>A0A8J4X2U5</accession>
<dbReference type="SMART" id="SM00321">
    <property type="entry name" value="WSC"/>
    <property type="match status" value="1"/>
</dbReference>
<dbReference type="Proteomes" id="UP000727407">
    <property type="component" value="Unassembled WGS sequence"/>
</dbReference>
<dbReference type="PANTHER" id="PTHR45964">
    <property type="entry name" value="WSCD FAMILY MEMBER CG9164"/>
    <property type="match status" value="1"/>
</dbReference>
<keyword evidence="3" id="KW-0472">Membrane</keyword>
<keyword evidence="6" id="KW-1185">Reference proteome</keyword>
<keyword evidence="3" id="KW-0812">Transmembrane</keyword>
<evidence type="ECO:0000256" key="1">
    <source>
        <dbReference type="ARBA" id="ARBA00022737"/>
    </source>
</evidence>
<evidence type="ECO:0000256" key="2">
    <source>
        <dbReference type="SAM" id="MobiDB-lite"/>
    </source>
</evidence>
<dbReference type="PROSITE" id="PS51212">
    <property type="entry name" value="WSC"/>
    <property type="match status" value="1"/>
</dbReference>